<dbReference type="InterPro" id="IPR007527">
    <property type="entry name" value="Znf_SWIM"/>
</dbReference>
<evidence type="ECO:0000259" key="2">
    <source>
        <dbReference type="PROSITE" id="PS50966"/>
    </source>
</evidence>
<keyword evidence="1" id="KW-0863">Zinc-finger</keyword>
<keyword evidence="4" id="KW-1185">Reference proteome</keyword>
<comment type="caution">
    <text evidence="3">The sequence shown here is derived from an EMBL/GenBank/DDBJ whole genome shotgun (WGS) entry which is preliminary data.</text>
</comment>
<accession>A0ABN7V5W9</accession>
<keyword evidence="1" id="KW-0862">Zinc</keyword>
<sequence>MLETWILYKESWLGPYTNGNINLNIKSSQCIESLHSKLKGVENHIMLVDKMLSILWRQIKEHSQKLAYETFLHQNRCTYDNMDVGLEELRLICSRYAFESFIKQQAELANSVTYEVLEQGEDKYNVIHVDNQKTYIVNIGAPSTCTCLHPQCTRTPCQHIIMIYLQHLHIHVLSIEVHEHWHMRHSAETENITDQVSPLVKQIFSQSLKCYYNGFLDLMKCISEYVLENGKVPELSRNKSVIKERVFKTISIDNTINNSGIKMPELKCTHGHSPNNRYILGAEEKENKLFLKKQKVDKNNVMLHLPGINLDSRISQSAIFQVYDLLGNSNCSFQSLAIAIFKEEENWQDVKNIMRSYLVERADFYSKVLGYNINQLTAVLTCMISGCSQKYWFYVPECAQLASDTFNIPIIVFGVDPNASCFFLPFDKKPGLRKRPIILQ</sequence>
<gene>
    <name evidence="3" type="ORF">GMARGA_LOCUS14413</name>
</gene>
<protein>
    <submittedName>
        <fullName evidence="3">45823_t:CDS:1</fullName>
    </submittedName>
</protein>
<dbReference type="PROSITE" id="PS50966">
    <property type="entry name" value="ZF_SWIM"/>
    <property type="match status" value="1"/>
</dbReference>
<organism evidence="3 4">
    <name type="scientific">Gigaspora margarita</name>
    <dbReference type="NCBI Taxonomy" id="4874"/>
    <lineage>
        <taxon>Eukaryota</taxon>
        <taxon>Fungi</taxon>
        <taxon>Fungi incertae sedis</taxon>
        <taxon>Mucoromycota</taxon>
        <taxon>Glomeromycotina</taxon>
        <taxon>Glomeromycetes</taxon>
        <taxon>Diversisporales</taxon>
        <taxon>Gigasporaceae</taxon>
        <taxon>Gigaspora</taxon>
    </lineage>
</organism>
<reference evidence="3 4" key="1">
    <citation type="submission" date="2021-06" db="EMBL/GenBank/DDBJ databases">
        <authorList>
            <person name="Kallberg Y."/>
            <person name="Tangrot J."/>
            <person name="Rosling A."/>
        </authorList>
    </citation>
    <scope>NUCLEOTIDE SEQUENCE [LARGE SCALE GENOMIC DNA]</scope>
    <source>
        <strain evidence="3 4">120-4 pot B 10/14</strain>
    </source>
</reference>
<evidence type="ECO:0000313" key="4">
    <source>
        <dbReference type="Proteomes" id="UP000789901"/>
    </source>
</evidence>
<keyword evidence="1" id="KW-0479">Metal-binding</keyword>
<dbReference type="CDD" id="cd22744">
    <property type="entry name" value="OTU"/>
    <property type="match status" value="1"/>
</dbReference>
<dbReference type="Proteomes" id="UP000789901">
    <property type="component" value="Unassembled WGS sequence"/>
</dbReference>
<feature type="domain" description="SWIM-type" evidence="2">
    <location>
        <begin position="135"/>
        <end position="168"/>
    </location>
</feature>
<dbReference type="EMBL" id="CAJVQB010009547">
    <property type="protein sequence ID" value="CAG8731209.1"/>
    <property type="molecule type" value="Genomic_DNA"/>
</dbReference>
<evidence type="ECO:0000313" key="3">
    <source>
        <dbReference type="EMBL" id="CAG8731209.1"/>
    </source>
</evidence>
<name>A0ABN7V5W9_GIGMA</name>
<evidence type="ECO:0000256" key="1">
    <source>
        <dbReference type="PROSITE-ProRule" id="PRU00325"/>
    </source>
</evidence>
<proteinExistence type="predicted"/>